<proteinExistence type="predicted"/>
<name>A0A2G8JWW3_STIJA</name>
<feature type="region of interest" description="Disordered" evidence="1">
    <location>
        <begin position="1"/>
        <end position="40"/>
    </location>
</feature>
<organism evidence="2 3">
    <name type="scientific">Stichopus japonicus</name>
    <name type="common">Sea cucumber</name>
    <dbReference type="NCBI Taxonomy" id="307972"/>
    <lineage>
        <taxon>Eukaryota</taxon>
        <taxon>Metazoa</taxon>
        <taxon>Echinodermata</taxon>
        <taxon>Eleutherozoa</taxon>
        <taxon>Echinozoa</taxon>
        <taxon>Holothuroidea</taxon>
        <taxon>Aspidochirotacea</taxon>
        <taxon>Aspidochirotida</taxon>
        <taxon>Stichopodidae</taxon>
        <taxon>Apostichopus</taxon>
    </lineage>
</organism>
<evidence type="ECO:0000313" key="3">
    <source>
        <dbReference type="Proteomes" id="UP000230750"/>
    </source>
</evidence>
<feature type="compositionally biased region" description="Basic and acidic residues" evidence="1">
    <location>
        <begin position="1"/>
        <end position="14"/>
    </location>
</feature>
<gene>
    <name evidence="2" type="ORF">BSL78_22944</name>
</gene>
<evidence type="ECO:0000256" key="1">
    <source>
        <dbReference type="SAM" id="MobiDB-lite"/>
    </source>
</evidence>
<keyword evidence="3" id="KW-1185">Reference proteome</keyword>
<comment type="caution">
    <text evidence="2">The sequence shown here is derived from an EMBL/GenBank/DDBJ whole genome shotgun (WGS) entry which is preliminary data.</text>
</comment>
<dbReference type="OrthoDB" id="6147043at2759"/>
<sequence length="198" mass="22001">MSSSARETESKVTEDNPVPPDRGTPYRLPSLSASQQPVKVDDGDKILLSLPTVRLDLHSLKGSSALKTHPPYTAGQLKRAQAIHAPKFSRAHFAPEISSSLPQLGTRPSDRLISPDVQQISISKKITARSAPSLEQTTNRWPVRPAANRRLVWKLSPHPHRNYDAQSLKGTMGPYSREFVVHCTTPKTWLRMKLSKSL</sequence>
<accession>A0A2G8JWW3</accession>
<dbReference type="Proteomes" id="UP000230750">
    <property type="component" value="Unassembled WGS sequence"/>
</dbReference>
<dbReference type="EMBL" id="MRZV01001150">
    <property type="protein sequence ID" value="PIK40210.1"/>
    <property type="molecule type" value="Genomic_DNA"/>
</dbReference>
<protein>
    <submittedName>
        <fullName evidence="2">Uncharacterized protein</fullName>
    </submittedName>
</protein>
<reference evidence="2 3" key="1">
    <citation type="journal article" date="2017" name="PLoS Biol.">
        <title>The sea cucumber genome provides insights into morphological evolution and visceral regeneration.</title>
        <authorList>
            <person name="Zhang X."/>
            <person name="Sun L."/>
            <person name="Yuan J."/>
            <person name="Sun Y."/>
            <person name="Gao Y."/>
            <person name="Zhang L."/>
            <person name="Li S."/>
            <person name="Dai H."/>
            <person name="Hamel J.F."/>
            <person name="Liu C."/>
            <person name="Yu Y."/>
            <person name="Liu S."/>
            <person name="Lin W."/>
            <person name="Guo K."/>
            <person name="Jin S."/>
            <person name="Xu P."/>
            <person name="Storey K.B."/>
            <person name="Huan P."/>
            <person name="Zhang T."/>
            <person name="Zhou Y."/>
            <person name="Zhang J."/>
            <person name="Lin C."/>
            <person name="Li X."/>
            <person name="Xing L."/>
            <person name="Huo D."/>
            <person name="Sun M."/>
            <person name="Wang L."/>
            <person name="Mercier A."/>
            <person name="Li F."/>
            <person name="Yang H."/>
            <person name="Xiang J."/>
        </authorList>
    </citation>
    <scope>NUCLEOTIDE SEQUENCE [LARGE SCALE GENOMIC DNA]</scope>
    <source>
        <strain evidence="2">Shaxun</strain>
        <tissue evidence="2">Muscle</tissue>
    </source>
</reference>
<dbReference type="AlphaFoldDB" id="A0A2G8JWW3"/>
<evidence type="ECO:0000313" key="2">
    <source>
        <dbReference type="EMBL" id="PIK40210.1"/>
    </source>
</evidence>